<dbReference type="InterPro" id="IPR001650">
    <property type="entry name" value="Helicase_C-like"/>
</dbReference>
<keyword evidence="6" id="KW-0863">Zinc-finger</keyword>
<keyword evidence="4" id="KW-0347">Helicase</keyword>
<evidence type="ECO:0000256" key="5">
    <source>
        <dbReference type="ARBA" id="ARBA00022840"/>
    </source>
</evidence>
<dbReference type="SMART" id="SM00490">
    <property type="entry name" value="HELICc"/>
    <property type="match status" value="1"/>
</dbReference>
<dbReference type="CDD" id="cd18008">
    <property type="entry name" value="DEXDc_SHPRH-like"/>
    <property type="match status" value="1"/>
</dbReference>
<dbReference type="InterPro" id="IPR027417">
    <property type="entry name" value="P-loop_NTPase"/>
</dbReference>
<dbReference type="Pfam" id="PF13923">
    <property type="entry name" value="zf-C3HC4_2"/>
    <property type="match status" value="1"/>
</dbReference>
<feature type="domain" description="Helicase ATP-binding" evidence="9">
    <location>
        <begin position="402"/>
        <end position="586"/>
    </location>
</feature>
<dbReference type="GO" id="GO:0005737">
    <property type="term" value="C:cytoplasm"/>
    <property type="evidence" value="ECO:0007669"/>
    <property type="project" value="TreeGrafter"/>
</dbReference>
<dbReference type="Pfam" id="PF00176">
    <property type="entry name" value="SNF2-rel_dom"/>
    <property type="match status" value="1"/>
</dbReference>
<comment type="caution">
    <text evidence="11">The sequence shown here is derived from an EMBL/GenBank/DDBJ whole genome shotgun (WGS) entry which is preliminary data.</text>
</comment>
<feature type="region of interest" description="Disordered" evidence="7">
    <location>
        <begin position="278"/>
        <end position="306"/>
    </location>
</feature>
<protein>
    <submittedName>
        <fullName evidence="11">Uncharacterized protein</fullName>
    </submittedName>
</protein>
<dbReference type="SMART" id="SM00487">
    <property type="entry name" value="DEXDc"/>
    <property type="match status" value="1"/>
</dbReference>
<evidence type="ECO:0000313" key="11">
    <source>
        <dbReference type="EMBL" id="KAG2198736.1"/>
    </source>
</evidence>
<feature type="compositionally biased region" description="Low complexity" evidence="7">
    <location>
        <begin position="149"/>
        <end position="167"/>
    </location>
</feature>
<proteinExistence type="inferred from homology"/>
<dbReference type="PROSITE" id="PS50089">
    <property type="entry name" value="ZF_RING_2"/>
    <property type="match status" value="1"/>
</dbReference>
<dbReference type="InterPro" id="IPR013083">
    <property type="entry name" value="Znf_RING/FYVE/PHD"/>
</dbReference>
<dbReference type="GO" id="GO:0005634">
    <property type="term" value="C:nucleus"/>
    <property type="evidence" value="ECO:0007669"/>
    <property type="project" value="TreeGrafter"/>
</dbReference>
<feature type="domain" description="RING-type" evidence="8">
    <location>
        <begin position="745"/>
        <end position="788"/>
    </location>
</feature>
<dbReference type="PANTHER" id="PTHR45626:SF16">
    <property type="entry name" value="ATP-DEPENDENT HELICASE ULS1"/>
    <property type="match status" value="1"/>
</dbReference>
<dbReference type="Gene3D" id="3.40.50.300">
    <property type="entry name" value="P-loop containing nucleotide triphosphate hydrolases"/>
    <property type="match status" value="1"/>
</dbReference>
<feature type="region of interest" description="Disordered" evidence="7">
    <location>
        <begin position="139"/>
        <end position="172"/>
    </location>
</feature>
<dbReference type="InterPro" id="IPR001841">
    <property type="entry name" value="Znf_RING"/>
</dbReference>
<feature type="compositionally biased region" description="Low complexity" evidence="7">
    <location>
        <begin position="1019"/>
        <end position="1035"/>
    </location>
</feature>
<sequence>MSNINTDHNNAEPGHQAVEPVVSTVRPVHCLDSPVDTVRPVHYLDSPEELVLDLTAEELEFINGTDANTTAPGSNINNSIPIDDDTFAFFVEAGLDDPEELAMLGIDVEEIRNQRMIAERLEKQHKADHEAAIELQRQLERDRYLPPQSSTASNNNNNNNIGSSSSSTRPVESLAIVERAPSFMSQGTIKREIDNIGNQLNKRPKIEDKGKRPITVIDDDDECIDLTDDNVASSSSAAAVASTIPHYDPYHDHYMIEHYDDDSDLGYDSEEDYLSAVPWNRRPHNGMPPPPFRGGTGESTNSSGWEEPDFRLFGDEGFGFHHYGAHMESIARFERSHRSLPQIAGYNAPILSAEETEKELRELLEHVMYDEPPGPDARAGTPDGLNITLLEHQKIGLQWMIKMEASKNKGGILADDMGLGKTIQAMAVMVHNTCENATEIDHSSIGRRQTVTEKINIKATLIVCPVSLIDQWRREIQGKTTPQLKVLVYHGAARTQSPYDLAKYDVIISSYAVTASNFQETSKGPFSKVNFHRVVLDEAHTIKNKNTRAALGCCAVDATYRWCMTATPIQNKIEELYSLIKFLRIRPFCEWDEFRDCIAKPMKAGNHKKAIKVAQVLMKAISLRRSKKAMIDGKPILDLPARNVNMTHIDFTPDERNHYDFVNQTAQARFNKYMAAGTVMKNYSSVLVLLLRLRQACLHPSLTLQEGDGTTQPLPTNQLQLATSMKPDVVKRLLDDSAGLAEIECPICMDIAQDAQIIVGCGHILCKECFDGYWNANDGNTKRCPQCRGELDNMKLVTVETFLKKYAPDLYEESQLAMTEKEKVDIKRVQDFVSSSKIDKMMEILDQTDIETHGQDKTIVFSQFTGMLDLIEKPLKDKGFAYLRYDGSMDVKHRAAAVNKFFDDPEVKVLLVSTKCGSLGLNLTIANRVIILDVWWNPALENQAIDRVHRIGQTKDVHVHRLFINDTVEDRILELQNKKQAVADGVLGEGSGEPIQRLGLAEMIYLFRGGEAPGTMPTQQAGPSNSSSAGPSRQL</sequence>
<dbReference type="GO" id="GO:0004386">
    <property type="term" value="F:helicase activity"/>
    <property type="evidence" value="ECO:0007669"/>
    <property type="project" value="UniProtKB-KW"/>
</dbReference>
<keyword evidence="5" id="KW-0067">ATP-binding</keyword>
<evidence type="ECO:0000256" key="7">
    <source>
        <dbReference type="SAM" id="MobiDB-lite"/>
    </source>
</evidence>
<dbReference type="GO" id="GO:0008270">
    <property type="term" value="F:zinc ion binding"/>
    <property type="evidence" value="ECO:0007669"/>
    <property type="project" value="UniProtKB-KW"/>
</dbReference>
<dbReference type="Pfam" id="PF00271">
    <property type="entry name" value="Helicase_C"/>
    <property type="match status" value="1"/>
</dbReference>
<dbReference type="PROSITE" id="PS51192">
    <property type="entry name" value="HELICASE_ATP_BIND_1"/>
    <property type="match status" value="1"/>
</dbReference>
<dbReference type="Proteomes" id="UP000603453">
    <property type="component" value="Unassembled WGS sequence"/>
</dbReference>
<evidence type="ECO:0000256" key="3">
    <source>
        <dbReference type="ARBA" id="ARBA00022801"/>
    </source>
</evidence>
<dbReference type="InterPro" id="IPR050628">
    <property type="entry name" value="SNF2_RAD54_helicase_TF"/>
</dbReference>
<dbReference type="InterPro" id="IPR000330">
    <property type="entry name" value="SNF2_N"/>
</dbReference>
<dbReference type="SUPFAM" id="SSF52540">
    <property type="entry name" value="P-loop containing nucleoside triphosphate hydrolases"/>
    <property type="match status" value="2"/>
</dbReference>
<dbReference type="InterPro" id="IPR038718">
    <property type="entry name" value="SNF2-like_sf"/>
</dbReference>
<dbReference type="GO" id="GO:0000724">
    <property type="term" value="P:double-strand break repair via homologous recombination"/>
    <property type="evidence" value="ECO:0007669"/>
    <property type="project" value="TreeGrafter"/>
</dbReference>
<dbReference type="AlphaFoldDB" id="A0A8H7QWA0"/>
<keyword evidence="12" id="KW-1185">Reference proteome</keyword>
<organism evidence="11 12">
    <name type="scientific">Mucor saturninus</name>
    <dbReference type="NCBI Taxonomy" id="64648"/>
    <lineage>
        <taxon>Eukaryota</taxon>
        <taxon>Fungi</taxon>
        <taxon>Fungi incertae sedis</taxon>
        <taxon>Mucoromycota</taxon>
        <taxon>Mucoromycotina</taxon>
        <taxon>Mucoromycetes</taxon>
        <taxon>Mucorales</taxon>
        <taxon>Mucorineae</taxon>
        <taxon>Mucoraceae</taxon>
        <taxon>Mucor</taxon>
    </lineage>
</organism>
<accession>A0A8H7QWA0</accession>
<dbReference type="GO" id="GO:0008094">
    <property type="term" value="F:ATP-dependent activity, acting on DNA"/>
    <property type="evidence" value="ECO:0007669"/>
    <property type="project" value="TreeGrafter"/>
</dbReference>
<evidence type="ECO:0000256" key="1">
    <source>
        <dbReference type="ARBA" id="ARBA00007025"/>
    </source>
</evidence>
<evidence type="ECO:0000313" key="12">
    <source>
        <dbReference type="Proteomes" id="UP000603453"/>
    </source>
</evidence>
<evidence type="ECO:0000256" key="4">
    <source>
        <dbReference type="ARBA" id="ARBA00022806"/>
    </source>
</evidence>
<dbReference type="SUPFAM" id="SSF57850">
    <property type="entry name" value="RING/U-box"/>
    <property type="match status" value="1"/>
</dbReference>
<name>A0A8H7QWA0_9FUNG</name>
<feature type="region of interest" description="Disordered" evidence="7">
    <location>
        <begin position="1012"/>
        <end position="1035"/>
    </location>
</feature>
<evidence type="ECO:0000259" key="8">
    <source>
        <dbReference type="PROSITE" id="PS50089"/>
    </source>
</evidence>
<dbReference type="CDD" id="cd18793">
    <property type="entry name" value="SF2_C_SNF"/>
    <property type="match status" value="1"/>
</dbReference>
<dbReference type="SMART" id="SM00184">
    <property type="entry name" value="RING"/>
    <property type="match status" value="1"/>
</dbReference>
<comment type="similarity">
    <text evidence="1">Belongs to the SNF2/RAD54 helicase family.</text>
</comment>
<dbReference type="GO" id="GO:0016787">
    <property type="term" value="F:hydrolase activity"/>
    <property type="evidence" value="ECO:0007669"/>
    <property type="project" value="UniProtKB-KW"/>
</dbReference>
<dbReference type="EMBL" id="JAEPRD010000106">
    <property type="protein sequence ID" value="KAG2198736.1"/>
    <property type="molecule type" value="Genomic_DNA"/>
</dbReference>
<dbReference type="PANTHER" id="PTHR45626">
    <property type="entry name" value="TRANSCRIPTION TERMINATION FACTOR 2-RELATED"/>
    <property type="match status" value="1"/>
</dbReference>
<evidence type="ECO:0000256" key="6">
    <source>
        <dbReference type="PROSITE-ProRule" id="PRU00175"/>
    </source>
</evidence>
<dbReference type="GO" id="GO:0005524">
    <property type="term" value="F:ATP binding"/>
    <property type="evidence" value="ECO:0007669"/>
    <property type="project" value="UniProtKB-KW"/>
</dbReference>
<evidence type="ECO:0000256" key="2">
    <source>
        <dbReference type="ARBA" id="ARBA00022741"/>
    </source>
</evidence>
<keyword evidence="3" id="KW-0378">Hydrolase</keyword>
<evidence type="ECO:0000259" key="9">
    <source>
        <dbReference type="PROSITE" id="PS51192"/>
    </source>
</evidence>
<dbReference type="Gene3D" id="3.30.40.10">
    <property type="entry name" value="Zinc/RING finger domain, C3HC4 (zinc finger)"/>
    <property type="match status" value="1"/>
</dbReference>
<dbReference type="InterPro" id="IPR049730">
    <property type="entry name" value="SNF2/RAD54-like_C"/>
</dbReference>
<keyword evidence="2" id="KW-0547">Nucleotide-binding</keyword>
<evidence type="ECO:0000259" key="10">
    <source>
        <dbReference type="PROSITE" id="PS51194"/>
    </source>
</evidence>
<gene>
    <name evidence="11" type="ORF">INT47_005421</name>
</gene>
<feature type="domain" description="Helicase C-terminal" evidence="10">
    <location>
        <begin position="837"/>
        <end position="999"/>
    </location>
</feature>
<keyword evidence="6" id="KW-0862">Zinc</keyword>
<reference evidence="11" key="1">
    <citation type="submission" date="2020-12" db="EMBL/GenBank/DDBJ databases">
        <title>Metabolic potential, ecology and presence of endohyphal bacteria is reflected in genomic diversity of Mucoromycotina.</title>
        <authorList>
            <person name="Muszewska A."/>
            <person name="Okrasinska A."/>
            <person name="Steczkiewicz K."/>
            <person name="Drgas O."/>
            <person name="Orlowska M."/>
            <person name="Perlinska-Lenart U."/>
            <person name="Aleksandrzak-Piekarczyk T."/>
            <person name="Szatraj K."/>
            <person name="Zielenkiewicz U."/>
            <person name="Pilsyk S."/>
            <person name="Malc E."/>
            <person name="Mieczkowski P."/>
            <person name="Kruszewska J.S."/>
            <person name="Biernat P."/>
            <person name="Pawlowska J."/>
        </authorList>
    </citation>
    <scope>NUCLEOTIDE SEQUENCE</scope>
    <source>
        <strain evidence="11">WA0000017839</strain>
    </source>
</reference>
<dbReference type="Gene3D" id="3.40.50.10810">
    <property type="entry name" value="Tandem AAA-ATPase domain"/>
    <property type="match status" value="1"/>
</dbReference>
<dbReference type="PROSITE" id="PS51194">
    <property type="entry name" value="HELICASE_CTER"/>
    <property type="match status" value="1"/>
</dbReference>
<dbReference type="OrthoDB" id="448448at2759"/>
<dbReference type="InterPro" id="IPR014001">
    <property type="entry name" value="Helicase_ATP-bd"/>
</dbReference>
<keyword evidence="6" id="KW-0479">Metal-binding</keyword>